<dbReference type="Proteomes" id="UP000283497">
    <property type="component" value="Unassembled WGS sequence"/>
</dbReference>
<dbReference type="AlphaFoldDB" id="A0A173T7T8"/>
<dbReference type="EMBL" id="CYYC01000016">
    <property type="protein sequence ID" value="CUM98882.1"/>
    <property type="molecule type" value="Genomic_DNA"/>
</dbReference>
<evidence type="ECO:0000313" key="2">
    <source>
        <dbReference type="EMBL" id="CUM98882.1"/>
    </source>
</evidence>
<evidence type="ECO:0000256" key="1">
    <source>
        <dbReference type="SAM" id="MobiDB-lite"/>
    </source>
</evidence>
<evidence type="ECO:0000313" key="7">
    <source>
        <dbReference type="Proteomes" id="UP000283497"/>
    </source>
</evidence>
<gene>
    <name evidence="4" type="ORF">DW068_09065</name>
    <name evidence="3" type="ORF">DXD91_04800</name>
    <name evidence="2" type="ORF">ERS852578_01495</name>
</gene>
<proteinExistence type="predicted"/>
<organism evidence="2 5">
    <name type="scientific">Anaerobutyricum hallii</name>
    <dbReference type="NCBI Taxonomy" id="39488"/>
    <lineage>
        <taxon>Bacteria</taxon>
        <taxon>Bacillati</taxon>
        <taxon>Bacillota</taxon>
        <taxon>Clostridia</taxon>
        <taxon>Lachnospirales</taxon>
        <taxon>Lachnospiraceae</taxon>
        <taxon>Anaerobutyricum</taxon>
    </lineage>
</organism>
<feature type="compositionally biased region" description="Basic and acidic residues" evidence="1">
    <location>
        <begin position="42"/>
        <end position="55"/>
    </location>
</feature>
<dbReference type="RefSeq" id="WP_055182856.1">
    <property type="nucleotide sequence ID" value="NZ_CYYC01000016.1"/>
</dbReference>
<name>A0A173T7T8_9FIRM</name>
<dbReference type="OrthoDB" id="9896326at2"/>
<evidence type="ECO:0000313" key="3">
    <source>
        <dbReference type="EMBL" id="RGI90334.1"/>
    </source>
</evidence>
<accession>A0A173T7T8</accession>
<protein>
    <recommendedName>
        <fullName evidence="8">DUF5038 domain-containing protein</fullName>
    </recommendedName>
</protein>
<dbReference type="EMBL" id="QSOE01000020">
    <property type="protein sequence ID" value="RGI90334.1"/>
    <property type="molecule type" value="Genomic_DNA"/>
</dbReference>
<dbReference type="Proteomes" id="UP000262524">
    <property type="component" value="Unassembled WGS sequence"/>
</dbReference>
<evidence type="ECO:0000313" key="4">
    <source>
        <dbReference type="EMBL" id="RHK38640.1"/>
    </source>
</evidence>
<evidence type="ECO:0000313" key="6">
    <source>
        <dbReference type="Proteomes" id="UP000262524"/>
    </source>
</evidence>
<feature type="region of interest" description="Disordered" evidence="1">
    <location>
        <begin position="33"/>
        <end position="55"/>
    </location>
</feature>
<reference evidence="6 7" key="2">
    <citation type="submission" date="2018-08" db="EMBL/GenBank/DDBJ databases">
        <title>A genome reference for cultivated species of the human gut microbiota.</title>
        <authorList>
            <person name="Zou Y."/>
            <person name="Xue W."/>
            <person name="Luo G."/>
        </authorList>
    </citation>
    <scope>NUCLEOTIDE SEQUENCE [LARGE SCALE GENOMIC DNA]</scope>
    <source>
        <strain evidence="4 7">AF45-14BH</strain>
        <strain evidence="3 6">TM10-1AC</strain>
    </source>
</reference>
<dbReference type="EMBL" id="QRNJ01000032">
    <property type="protein sequence ID" value="RHK38640.1"/>
    <property type="molecule type" value="Genomic_DNA"/>
</dbReference>
<evidence type="ECO:0008006" key="8">
    <source>
        <dbReference type="Google" id="ProtNLM"/>
    </source>
</evidence>
<reference evidence="2 5" key="1">
    <citation type="submission" date="2015-09" db="EMBL/GenBank/DDBJ databases">
        <authorList>
            <consortium name="Pathogen Informatics"/>
        </authorList>
    </citation>
    <scope>NUCLEOTIDE SEQUENCE [LARGE SCALE GENOMIC DNA]</scope>
    <source>
        <strain evidence="2 5">2789STDY5834966</strain>
    </source>
</reference>
<sequence length="262" mass="30469">MKKKIVIFLLAVFLVFALLVSALCFFAPKKNQNSRENTTEQPKTEDTAEQTEKEKREQYHFTNLEYIYYINSENETDFEEQAAEYVEKNYKNVQWINALSKYDDDVSSNAGTATFYLQLDDDDNSIILISYDKRKEIFSFAPYKKQIENIEDYGGMPQEKNTMQDDEEDYNEIGTEPINLGNPQITDQDNSLEAVANEKELSQELLKFLEKEGEERRNFYVASVENTGEKNYKAVLDFVTKRSDGKNITVTFEDGTYTFSLE</sequence>
<evidence type="ECO:0000313" key="5">
    <source>
        <dbReference type="Proteomes" id="UP000095390"/>
    </source>
</evidence>
<dbReference type="Proteomes" id="UP000095390">
    <property type="component" value="Unassembled WGS sequence"/>
</dbReference>